<keyword evidence="2 7" id="KW-0328">Glycosyltransferase</keyword>
<evidence type="ECO:0000256" key="5">
    <source>
        <dbReference type="ARBA" id="ARBA00023242"/>
    </source>
</evidence>
<dbReference type="GO" id="GO:0005634">
    <property type="term" value="C:nucleus"/>
    <property type="evidence" value="ECO:0007669"/>
    <property type="project" value="UniProtKB-SubCell"/>
</dbReference>
<dbReference type="PROSITE" id="PS51059">
    <property type="entry name" value="PARP_CATALYTIC"/>
    <property type="match status" value="1"/>
</dbReference>
<evidence type="ECO:0000256" key="6">
    <source>
        <dbReference type="ARBA" id="ARBA00024347"/>
    </source>
</evidence>
<sequence length="1616" mass="181309">MEAFNYRYHLFFDIHGLDINQQDKVENYFKIKRKSDGGECKLKKISASVYDIAFKEEEAQKRVLKRKEHLIETTSGCIVITVRDSEYAPSGLKSIHTSPASQQVIVDKRDQFDRDQASIKQRSPLGLGKAETESLTRSTIVLKLDSYLIRYLQDCAEAGNELRHQLSLLRCSVHLCQEKEEATVTLEGGNESSHLKENIKKAFEVIQERYKCHYEPDPTKQQTLMKSPELVNKFLRMYPESGQGFTVIVGLNEDILKLLQILDVLVFQKRRRESSIKTECRIHGPKYKIIRKSFENELRVQFSSLILSGDYKSSLVLEGAPEEVHSGRLKLHELLNQVQERFVKLSSLQISFLKRSGTQQFMTKFFSTLQSPVTLEADLDVKLFGLSKKELEEAEKILLVELQEDVIRVPEDCLLSTHLPQLKEFLQSTESQINYSGVRNIEILHAQKSNTGGQKIHVVGYNNEVKRAREMINSYIEKINTTITQEVLLQSSQLADYFFDLLELIDFQNAGVEMIIVHSPSPAVQLTGPYHRVVDTKNSLQKALDTLVLEGLIISKPGAYEYFQGPGKEYLTLISKKYHCLLKMTDTGNVVVMYPTEGASEGVLCSFQLGSNLSLLVQQGDITKLKVDAIVNAANEDLVHGGGLALAISTAGGAAIQQESKELVKTTGKVLPGNAVATSAGKLLCKKVIHAVGPKWENGKSPDRVKQLLESAIKQSLELANKMGFQSVAVPCLSSGIFGVPQVICAECIVSAVRSFARVPHTLRVITLIDIRKETVSEFQTACQKLLGNSKCTEGFERIQEMELGATAIPVSEEDTAAVGTLKVEIVRGKIEGQKTDVLVAPLKDLDLTSTRVAKALLERAGSKLGQNFVQSFSGTQFHPGNVVMVTGGSGLDCKQVLFLLCSQWDGPQGNAIKALHRGLQACLEHCNTVALESISFPVIGSGLALGFPHEVAAKALLTEVSHFEQDHNPSWIKTVRIVIHPDDRHSTAAFRDAQKGIDLKELRMENESEQIFYHSFSSQPDDVSIMVGGVKLQVVHGDIVTETVDVIVNSTDFTTDYKGVALAILSAAGPGVQRSLQTAIVPPEKIVVTQPGNLKCKMIMHVCGERDADFIKKQTNRVILLCEQQSCVSVAFPAICTGVGGLDPRLVAKAMVDGVASIVRDRKMQFVSTVRIVLRQKDVFTAFKSTVEGRFGRPAPLRSPRELTKHLMQKVKTWPHLLKQTPGTDTRELFSRSEDIFLPAIFDVIGLKRCDTENAKQRLETTFNTQFHEECLPAENISKLKAEEVQAVLNKAKILRVQATIEQDGSNRLLIRGVKSEVMEVSRMVQHYLRSALERQLKEGQQTFIEALVQWYYEEDGHWKAFYPEANLQLETNRTSKDIVLRDGTGKILCIDFQQMRATDQDSKQILKVKRIEKMTDYSLPVYWESMDNHLFMKFHLQPHTNEYLDIVKDFKKTATNKIIKVERIQNQYLRQGYDLKKKHLEAKNGQNQVRERVLYHGTQLTACESIEKNGFNRSYAGKNATVYGHGVYFAVNASYSAQSRYSLPDCNGLRYMYVARVLTGRYTVGNSTMKVPPEHSTKDTHDRYDSLVDNAQNPTIFVTFHDDQAYPDYLITFQ</sequence>
<comment type="similarity">
    <text evidence="6">Belongs to the ARTD/PARP family.</text>
</comment>
<evidence type="ECO:0000256" key="3">
    <source>
        <dbReference type="ARBA" id="ARBA00022679"/>
    </source>
</evidence>
<dbReference type="InterPro" id="IPR004170">
    <property type="entry name" value="WWE_dom"/>
</dbReference>
<dbReference type="InterPro" id="IPR057051">
    <property type="entry name" value="PARP14_RPM_1"/>
</dbReference>
<dbReference type="PANTHER" id="PTHR14453">
    <property type="entry name" value="PARP/ZINC FINGER CCCH TYPE DOMAIN CONTAINING PROTEIN"/>
    <property type="match status" value="1"/>
</dbReference>
<dbReference type="InterPro" id="IPR037197">
    <property type="entry name" value="WWE_dom_sf"/>
</dbReference>
<dbReference type="EC" id="2.4.2.-" evidence="7"/>
<dbReference type="GO" id="GO:0010629">
    <property type="term" value="P:negative regulation of gene expression"/>
    <property type="evidence" value="ECO:0007669"/>
    <property type="project" value="TreeGrafter"/>
</dbReference>
<accession>A0AAD8CJY7</accession>
<keyword evidence="12" id="KW-1185">Reference proteome</keyword>
<evidence type="ECO:0000256" key="4">
    <source>
        <dbReference type="ARBA" id="ARBA00023027"/>
    </source>
</evidence>
<dbReference type="Pfam" id="PF02825">
    <property type="entry name" value="WWE"/>
    <property type="match status" value="1"/>
</dbReference>
<feature type="domain" description="Macro" evidence="10">
    <location>
        <begin position="1020"/>
        <end position="1192"/>
    </location>
</feature>
<comment type="caution">
    <text evidence="11">The sequence shown here is derived from an EMBL/GenBank/DDBJ whole genome shotgun (WGS) entry which is preliminary data.</text>
</comment>
<dbReference type="SUPFAM" id="SSF56399">
    <property type="entry name" value="ADP-ribosylation"/>
    <property type="match status" value="1"/>
</dbReference>
<dbReference type="GO" id="GO:1990404">
    <property type="term" value="F:NAD+-protein mono-ADP-ribosyltransferase activity"/>
    <property type="evidence" value="ECO:0007669"/>
    <property type="project" value="TreeGrafter"/>
</dbReference>
<dbReference type="GO" id="GO:0003714">
    <property type="term" value="F:transcription corepressor activity"/>
    <property type="evidence" value="ECO:0007669"/>
    <property type="project" value="TreeGrafter"/>
</dbReference>
<dbReference type="Gene3D" id="3.40.220.10">
    <property type="entry name" value="Leucine Aminopeptidase, subunit E, domain 1"/>
    <property type="match status" value="3"/>
</dbReference>
<dbReference type="InterPro" id="IPR052056">
    <property type="entry name" value="Mono-ARTD/PARP"/>
</dbReference>
<dbReference type="PROSITE" id="PS51154">
    <property type="entry name" value="MACRO"/>
    <property type="match status" value="3"/>
</dbReference>
<dbReference type="FunFam" id="3.90.228.10:FF:000008">
    <property type="entry name" value="Poly [ADP-ribose] polymerase"/>
    <property type="match status" value="1"/>
</dbReference>
<evidence type="ECO:0000259" key="8">
    <source>
        <dbReference type="PROSITE" id="PS50918"/>
    </source>
</evidence>
<dbReference type="CDD" id="cd02907">
    <property type="entry name" value="Macro_Af1521_BAL-like"/>
    <property type="match status" value="1"/>
</dbReference>
<feature type="domain" description="PARP catalytic" evidence="9">
    <location>
        <begin position="1421"/>
        <end position="1616"/>
    </location>
</feature>
<dbReference type="EMBL" id="JAGXEW010000044">
    <property type="protein sequence ID" value="KAK1152888.1"/>
    <property type="molecule type" value="Genomic_DNA"/>
</dbReference>
<name>A0AAD8CJY7_ACIOX</name>
<protein>
    <recommendedName>
        <fullName evidence="7">Poly [ADP-ribose] polymerase</fullName>
        <shortName evidence="7">PARP</shortName>
        <ecNumber evidence="7">2.4.2.-</ecNumber>
    </recommendedName>
</protein>
<evidence type="ECO:0000313" key="11">
    <source>
        <dbReference type="EMBL" id="KAK1152888.1"/>
    </source>
</evidence>
<dbReference type="Gene3D" id="3.90.228.10">
    <property type="match status" value="1"/>
</dbReference>
<evidence type="ECO:0000256" key="7">
    <source>
        <dbReference type="RuleBase" id="RU362114"/>
    </source>
</evidence>
<dbReference type="SUPFAM" id="SSF117839">
    <property type="entry name" value="WWE domain"/>
    <property type="match status" value="1"/>
</dbReference>
<feature type="domain" description="WWE" evidence="8">
    <location>
        <begin position="1337"/>
        <end position="1412"/>
    </location>
</feature>
<evidence type="ECO:0000259" key="9">
    <source>
        <dbReference type="PROSITE" id="PS51059"/>
    </source>
</evidence>
<keyword evidence="4 7" id="KW-0520">NAD</keyword>
<dbReference type="Pfam" id="PF01661">
    <property type="entry name" value="Macro"/>
    <property type="match status" value="3"/>
</dbReference>
<dbReference type="GO" id="GO:0003950">
    <property type="term" value="F:NAD+ poly-ADP-ribosyltransferase activity"/>
    <property type="evidence" value="ECO:0007669"/>
    <property type="project" value="UniProtKB-UniRule"/>
</dbReference>
<dbReference type="InterPro" id="IPR043472">
    <property type="entry name" value="Macro_dom-like"/>
</dbReference>
<dbReference type="Proteomes" id="UP001230051">
    <property type="component" value="Unassembled WGS sequence"/>
</dbReference>
<evidence type="ECO:0000256" key="1">
    <source>
        <dbReference type="ARBA" id="ARBA00004123"/>
    </source>
</evidence>
<dbReference type="GO" id="GO:0005737">
    <property type="term" value="C:cytoplasm"/>
    <property type="evidence" value="ECO:0007669"/>
    <property type="project" value="TreeGrafter"/>
</dbReference>
<dbReference type="InterPro" id="IPR012677">
    <property type="entry name" value="Nucleotide-bd_a/b_plait_sf"/>
</dbReference>
<dbReference type="SMART" id="SM00506">
    <property type="entry name" value="A1pp"/>
    <property type="match status" value="3"/>
</dbReference>
<dbReference type="GO" id="GO:0070212">
    <property type="term" value="P:protein poly-ADP-ribosylation"/>
    <property type="evidence" value="ECO:0007669"/>
    <property type="project" value="TreeGrafter"/>
</dbReference>
<dbReference type="InterPro" id="IPR002589">
    <property type="entry name" value="Macro_dom"/>
</dbReference>
<keyword evidence="5" id="KW-0539">Nucleus</keyword>
<dbReference type="Pfam" id="PF23222">
    <property type="entry name" value="RRM_PARP14_1"/>
    <property type="match status" value="1"/>
</dbReference>
<dbReference type="Gene3D" id="3.30.720.50">
    <property type="match status" value="1"/>
</dbReference>
<dbReference type="SUPFAM" id="SSF52949">
    <property type="entry name" value="Macro domain-like"/>
    <property type="match status" value="3"/>
</dbReference>
<proteinExistence type="inferred from homology"/>
<comment type="subcellular location">
    <subcellularLocation>
        <location evidence="1">Nucleus</location>
    </subcellularLocation>
</comment>
<feature type="domain" description="Macro" evidence="10">
    <location>
        <begin position="602"/>
        <end position="787"/>
    </location>
</feature>
<dbReference type="PROSITE" id="PS50918">
    <property type="entry name" value="WWE"/>
    <property type="match status" value="1"/>
</dbReference>
<evidence type="ECO:0000259" key="10">
    <source>
        <dbReference type="PROSITE" id="PS51154"/>
    </source>
</evidence>
<dbReference type="PANTHER" id="PTHR14453:SF107">
    <property type="entry name" value="POLY [ADP-RIBOSE] POLYMERASE"/>
    <property type="match status" value="1"/>
</dbReference>
<keyword evidence="3 7" id="KW-0808">Transferase</keyword>
<feature type="domain" description="Macro" evidence="10">
    <location>
        <begin position="811"/>
        <end position="999"/>
    </location>
</feature>
<evidence type="ECO:0000256" key="2">
    <source>
        <dbReference type="ARBA" id="ARBA00022676"/>
    </source>
</evidence>
<evidence type="ECO:0000313" key="12">
    <source>
        <dbReference type="Proteomes" id="UP001230051"/>
    </source>
</evidence>
<dbReference type="InterPro" id="IPR012317">
    <property type="entry name" value="Poly(ADP-ribose)pol_cat_dom"/>
</dbReference>
<organism evidence="11 12">
    <name type="scientific">Acipenser oxyrinchus oxyrinchus</name>
    <dbReference type="NCBI Taxonomy" id="40147"/>
    <lineage>
        <taxon>Eukaryota</taxon>
        <taxon>Metazoa</taxon>
        <taxon>Chordata</taxon>
        <taxon>Craniata</taxon>
        <taxon>Vertebrata</taxon>
        <taxon>Euteleostomi</taxon>
        <taxon>Actinopterygii</taxon>
        <taxon>Chondrostei</taxon>
        <taxon>Acipenseriformes</taxon>
        <taxon>Acipenseridae</taxon>
        <taxon>Acipenser</taxon>
    </lineage>
</organism>
<dbReference type="Gene3D" id="3.30.70.330">
    <property type="match status" value="1"/>
</dbReference>
<dbReference type="Pfam" id="PF00644">
    <property type="entry name" value="PARP"/>
    <property type="match status" value="1"/>
</dbReference>
<dbReference type="CDD" id="cd01439">
    <property type="entry name" value="TCCD_inducible_PARP_like"/>
    <property type="match status" value="1"/>
</dbReference>
<reference evidence="11" key="1">
    <citation type="submission" date="2022-02" db="EMBL/GenBank/DDBJ databases">
        <title>Atlantic sturgeon de novo genome assembly.</title>
        <authorList>
            <person name="Stock M."/>
            <person name="Klopp C."/>
            <person name="Guiguen Y."/>
            <person name="Cabau C."/>
            <person name="Parinello H."/>
            <person name="Santidrian Yebra-Pimentel E."/>
            <person name="Kuhl H."/>
            <person name="Dirks R.P."/>
            <person name="Guessner J."/>
            <person name="Wuertz S."/>
            <person name="Du K."/>
            <person name="Schartl M."/>
        </authorList>
    </citation>
    <scope>NUCLEOTIDE SEQUENCE</scope>
    <source>
        <strain evidence="11">STURGEONOMICS-FGT-2020</strain>
        <tissue evidence="11">Whole blood</tissue>
    </source>
</reference>
<gene>
    <name evidence="11" type="primary">PARP14</name>
    <name evidence="11" type="ORF">AOXY_G30590</name>
</gene>